<evidence type="ECO:0000256" key="1">
    <source>
        <dbReference type="ARBA" id="ARBA00006484"/>
    </source>
</evidence>
<sequence length="229" mass="23136">MDLELTGRVALVVGGTGFIGGAVADRLRQEGATVVVASRHPEDGADGVALDGRDDASVQRAVAEVLERHGRLDALVVTAAPPAHLLDRSRDADPAQVLDAVDGKAMVFLRAANAAIPAMREAGFGRIVVISGQNAWFSGSVTASVRNAVANVVAKDLADGLAGTGVTVNVVNPGPVNDEPAAAVRPGAGGESSPQQIADLVAFLVSPRTATVSGESIAIGHRFLGATGL</sequence>
<protein>
    <submittedName>
        <fullName evidence="3">SDR family oxidoreductase</fullName>
    </submittedName>
</protein>
<evidence type="ECO:0000256" key="2">
    <source>
        <dbReference type="ARBA" id="ARBA00023002"/>
    </source>
</evidence>
<dbReference type="Proteomes" id="UP000265742">
    <property type="component" value="Unassembled WGS sequence"/>
</dbReference>
<dbReference type="PANTHER" id="PTHR43943">
    <property type="entry name" value="DEHYDROGENASE/REDUCTASE (SDR FAMILY) MEMBER 4"/>
    <property type="match status" value="1"/>
</dbReference>
<dbReference type="InterPro" id="IPR036291">
    <property type="entry name" value="NAD(P)-bd_dom_sf"/>
</dbReference>
<evidence type="ECO:0000313" key="4">
    <source>
        <dbReference type="Proteomes" id="UP000265742"/>
    </source>
</evidence>
<dbReference type="PANTHER" id="PTHR43943:SF17">
    <property type="entry name" value="3-PHENYLPROPIONATE-DIHYDRODIOL_CINNAMIC ACID-DIHYDRODIOL DEHYDROGENASE"/>
    <property type="match status" value="1"/>
</dbReference>
<keyword evidence="2" id="KW-0560">Oxidoreductase</keyword>
<dbReference type="RefSeq" id="WP_119481776.1">
    <property type="nucleotide sequence ID" value="NZ_QXTG01000001.1"/>
</dbReference>
<dbReference type="Gene3D" id="3.40.50.720">
    <property type="entry name" value="NAD(P)-binding Rossmann-like Domain"/>
    <property type="match status" value="1"/>
</dbReference>
<dbReference type="InterPro" id="IPR002347">
    <property type="entry name" value="SDR_fam"/>
</dbReference>
<dbReference type="CDD" id="cd05233">
    <property type="entry name" value="SDR_c"/>
    <property type="match status" value="1"/>
</dbReference>
<accession>A0A3A1U384</accession>
<evidence type="ECO:0000313" key="3">
    <source>
        <dbReference type="EMBL" id="RIX31415.1"/>
    </source>
</evidence>
<organism evidence="3 4">
    <name type="scientific">Amnibacterium setariae</name>
    <dbReference type="NCBI Taxonomy" id="2306585"/>
    <lineage>
        <taxon>Bacteria</taxon>
        <taxon>Bacillati</taxon>
        <taxon>Actinomycetota</taxon>
        <taxon>Actinomycetes</taxon>
        <taxon>Micrococcales</taxon>
        <taxon>Microbacteriaceae</taxon>
        <taxon>Amnibacterium</taxon>
    </lineage>
</organism>
<dbReference type="GO" id="GO:0016491">
    <property type="term" value="F:oxidoreductase activity"/>
    <property type="evidence" value="ECO:0007669"/>
    <property type="project" value="UniProtKB-KW"/>
</dbReference>
<dbReference type="PRINTS" id="PR00081">
    <property type="entry name" value="GDHRDH"/>
</dbReference>
<reference evidence="4" key="1">
    <citation type="submission" date="2018-09" db="EMBL/GenBank/DDBJ databases">
        <authorList>
            <person name="Kim I."/>
        </authorList>
    </citation>
    <scope>NUCLEOTIDE SEQUENCE [LARGE SCALE GENOMIC DNA]</scope>
    <source>
        <strain evidence="4">DD4a</strain>
    </source>
</reference>
<keyword evidence="4" id="KW-1185">Reference proteome</keyword>
<dbReference type="Pfam" id="PF13561">
    <property type="entry name" value="adh_short_C2"/>
    <property type="match status" value="1"/>
</dbReference>
<comment type="similarity">
    <text evidence="1">Belongs to the short-chain dehydrogenases/reductases (SDR) family.</text>
</comment>
<dbReference type="EMBL" id="QXTG01000001">
    <property type="protein sequence ID" value="RIX31415.1"/>
    <property type="molecule type" value="Genomic_DNA"/>
</dbReference>
<name>A0A3A1U384_9MICO</name>
<proteinExistence type="inferred from homology"/>
<gene>
    <name evidence="3" type="ORF">D1781_06175</name>
</gene>
<dbReference type="SUPFAM" id="SSF51735">
    <property type="entry name" value="NAD(P)-binding Rossmann-fold domains"/>
    <property type="match status" value="1"/>
</dbReference>
<dbReference type="AlphaFoldDB" id="A0A3A1U384"/>
<dbReference type="OrthoDB" id="3208554at2"/>
<comment type="caution">
    <text evidence="3">The sequence shown here is derived from an EMBL/GenBank/DDBJ whole genome shotgun (WGS) entry which is preliminary data.</text>
</comment>